<feature type="signal peptide" evidence="2">
    <location>
        <begin position="1"/>
        <end position="19"/>
    </location>
</feature>
<reference evidence="3 4" key="1">
    <citation type="journal article" date="2020" name="Curr. Microbiol.">
        <title>Tepidiphilus baoligensis sp. nov., a Novel Bacterium of the Family Hydrogenophilaceae Isolated from an Oil Reservoir.</title>
        <authorList>
            <person name="Zhang X."/>
            <person name="Wang G."/>
            <person name="Ma X."/>
            <person name="Yu J."/>
            <person name="You J."/>
            <person name="Xue Y."/>
            <person name="Ma Y."/>
        </authorList>
    </citation>
    <scope>NUCLEOTIDE SEQUENCE [LARGE SCALE GENOMIC DNA]</scope>
    <source>
        <strain evidence="3 4">B18-69</strain>
    </source>
</reference>
<keyword evidence="2" id="KW-0732">Signal</keyword>
<keyword evidence="4" id="KW-1185">Reference proteome</keyword>
<feature type="chain" id="PRO_5047072334" evidence="2">
    <location>
        <begin position="20"/>
        <end position="139"/>
    </location>
</feature>
<dbReference type="EMBL" id="JAAAUB010000003">
    <property type="protein sequence ID" value="NMH16125.1"/>
    <property type="molecule type" value="Genomic_DNA"/>
</dbReference>
<feature type="region of interest" description="Disordered" evidence="1">
    <location>
        <begin position="93"/>
        <end position="139"/>
    </location>
</feature>
<sequence length="139" mass="15570">MSRSLAFIGLFILGLSAVAATVATTDDEVKRMREEARQLRREADEVVNRARIECQKRFLVNACIDEAHEKRLEMLQKARQLEIQARQIEIERKKEAKEAREREQAEKQGTSTEPAPNAPTPPLPESAPPADPGVPASLQ</sequence>
<evidence type="ECO:0000256" key="2">
    <source>
        <dbReference type="SAM" id="SignalP"/>
    </source>
</evidence>
<protein>
    <submittedName>
        <fullName evidence="3">Uncharacterized protein</fullName>
    </submittedName>
</protein>
<evidence type="ECO:0000256" key="1">
    <source>
        <dbReference type="SAM" id="MobiDB-lite"/>
    </source>
</evidence>
<feature type="compositionally biased region" description="Basic and acidic residues" evidence="1">
    <location>
        <begin position="93"/>
        <end position="106"/>
    </location>
</feature>
<accession>A0ABX1QLD8</accession>
<dbReference type="RefSeq" id="WP_169115403.1">
    <property type="nucleotide sequence ID" value="NZ_JAAAUB010000003.1"/>
</dbReference>
<name>A0ABX1QLD8_9PROT</name>
<comment type="caution">
    <text evidence="3">The sequence shown here is derived from an EMBL/GenBank/DDBJ whole genome shotgun (WGS) entry which is preliminary data.</text>
</comment>
<evidence type="ECO:0000313" key="4">
    <source>
        <dbReference type="Proteomes" id="UP000669605"/>
    </source>
</evidence>
<dbReference type="Proteomes" id="UP000669605">
    <property type="component" value="Unassembled WGS sequence"/>
</dbReference>
<evidence type="ECO:0000313" key="3">
    <source>
        <dbReference type="EMBL" id="NMH16125.1"/>
    </source>
</evidence>
<feature type="compositionally biased region" description="Pro residues" evidence="1">
    <location>
        <begin position="116"/>
        <end position="132"/>
    </location>
</feature>
<organism evidence="3 4">
    <name type="scientific">Tepidiphilus baoligensis</name>
    <dbReference type="NCBI Taxonomy" id="2698687"/>
    <lineage>
        <taxon>Bacteria</taxon>
        <taxon>Pseudomonadati</taxon>
        <taxon>Pseudomonadota</taxon>
        <taxon>Hydrogenophilia</taxon>
        <taxon>Hydrogenophilales</taxon>
        <taxon>Hydrogenophilaceae</taxon>
        <taxon>Tepidiphilus</taxon>
    </lineage>
</organism>
<gene>
    <name evidence="3" type="ORF">GV368_03180</name>
</gene>
<proteinExistence type="predicted"/>